<evidence type="ECO:0000313" key="2">
    <source>
        <dbReference type="Proteomes" id="UP001372834"/>
    </source>
</evidence>
<sequence>MAVIRFYSVVTLTAVFQHFGSTLTIDNKMESVNVVYVCSLAAGNDISRQRDVVVAQKQYGTKTQTRAE</sequence>
<comment type="caution">
    <text evidence="1">The sequence shown here is derived from an EMBL/GenBank/DDBJ whole genome shotgun (WGS) entry which is preliminary data.</text>
</comment>
<protein>
    <submittedName>
        <fullName evidence="1">Uncharacterized protein</fullName>
    </submittedName>
</protein>
<name>A0AAN8PIC5_POLSC</name>
<accession>A0AAN8PIC5</accession>
<gene>
    <name evidence="1" type="ORF">RUM43_012662</name>
</gene>
<dbReference type="EMBL" id="JAWJWE010000006">
    <property type="protein sequence ID" value="KAK6632919.1"/>
    <property type="molecule type" value="Genomic_DNA"/>
</dbReference>
<proteinExistence type="predicted"/>
<evidence type="ECO:0000313" key="1">
    <source>
        <dbReference type="EMBL" id="KAK6632919.1"/>
    </source>
</evidence>
<dbReference type="AlphaFoldDB" id="A0AAN8PIC5"/>
<dbReference type="Proteomes" id="UP001372834">
    <property type="component" value="Unassembled WGS sequence"/>
</dbReference>
<reference evidence="1 2" key="1">
    <citation type="submission" date="2023-10" db="EMBL/GenBank/DDBJ databases">
        <title>Genomes of two closely related lineages of the louse Polyplax serrata with different host specificities.</title>
        <authorList>
            <person name="Martinu J."/>
            <person name="Tarabai H."/>
            <person name="Stefka J."/>
            <person name="Hypsa V."/>
        </authorList>
    </citation>
    <scope>NUCLEOTIDE SEQUENCE [LARGE SCALE GENOMIC DNA]</scope>
    <source>
        <strain evidence="1">HR10_N</strain>
    </source>
</reference>
<organism evidence="1 2">
    <name type="scientific">Polyplax serrata</name>
    <name type="common">Common mouse louse</name>
    <dbReference type="NCBI Taxonomy" id="468196"/>
    <lineage>
        <taxon>Eukaryota</taxon>
        <taxon>Metazoa</taxon>
        <taxon>Ecdysozoa</taxon>
        <taxon>Arthropoda</taxon>
        <taxon>Hexapoda</taxon>
        <taxon>Insecta</taxon>
        <taxon>Pterygota</taxon>
        <taxon>Neoptera</taxon>
        <taxon>Paraneoptera</taxon>
        <taxon>Psocodea</taxon>
        <taxon>Troctomorpha</taxon>
        <taxon>Phthiraptera</taxon>
        <taxon>Anoplura</taxon>
        <taxon>Polyplacidae</taxon>
        <taxon>Polyplax</taxon>
    </lineage>
</organism>